<keyword evidence="2" id="KW-0274">FAD</keyword>
<dbReference type="PANTHER" id="PTHR46865:SF7">
    <property type="entry name" value="MONOOXYGENASE, PUTATIVE (AFU_ORTHOLOGUE AFUA_8G07040)-RELATED"/>
    <property type="match status" value="1"/>
</dbReference>
<dbReference type="OMA" id="DDFYCEH"/>
<evidence type="ECO:0000313" key="5">
    <source>
        <dbReference type="EMBL" id="KDN72150.1"/>
    </source>
</evidence>
<dbReference type="GO" id="GO:0016491">
    <property type="term" value="F:oxidoreductase activity"/>
    <property type="evidence" value="ECO:0007669"/>
    <property type="project" value="UniProtKB-KW"/>
</dbReference>
<reference evidence="6" key="1">
    <citation type="journal article" date="2014" name="Genome Announc.">
        <title>Draft genome sequence of Colletotrichum sublineola, a destructive pathogen of cultivated sorghum.</title>
        <authorList>
            <person name="Baroncelli R."/>
            <person name="Sanz-Martin J.M."/>
            <person name="Rech G.E."/>
            <person name="Sukno S.A."/>
            <person name="Thon M.R."/>
        </authorList>
    </citation>
    <scope>NUCLEOTIDE SEQUENCE [LARGE SCALE GENOMIC DNA]</scope>
    <source>
        <strain evidence="6">TX430BB</strain>
    </source>
</reference>
<evidence type="ECO:0000256" key="3">
    <source>
        <dbReference type="ARBA" id="ARBA00023002"/>
    </source>
</evidence>
<dbReference type="Gene3D" id="3.50.50.60">
    <property type="entry name" value="FAD/NAD(P)-binding domain"/>
    <property type="match status" value="1"/>
</dbReference>
<evidence type="ECO:0000313" key="6">
    <source>
        <dbReference type="Proteomes" id="UP000027238"/>
    </source>
</evidence>
<proteinExistence type="predicted"/>
<gene>
    <name evidence="5" type="ORF">CSUB01_11442</name>
</gene>
<dbReference type="SUPFAM" id="SSF51905">
    <property type="entry name" value="FAD/NAD(P)-binding domain"/>
    <property type="match status" value="1"/>
</dbReference>
<dbReference type="Proteomes" id="UP000027238">
    <property type="component" value="Unassembled WGS sequence"/>
</dbReference>
<evidence type="ECO:0000256" key="2">
    <source>
        <dbReference type="ARBA" id="ARBA00022827"/>
    </source>
</evidence>
<dbReference type="eggNOG" id="KOG2614">
    <property type="taxonomic scope" value="Eukaryota"/>
</dbReference>
<dbReference type="InterPro" id="IPR036188">
    <property type="entry name" value="FAD/NAD-bd_sf"/>
</dbReference>
<dbReference type="Pfam" id="PF01494">
    <property type="entry name" value="FAD_binding_3"/>
    <property type="match status" value="1"/>
</dbReference>
<sequence>MAKLKILICGGGLAGNSLAFWLTKQQHDVTVLERFPTLRLTGLQIDIRGHGVEVMKRMGLEQAFHSKAVHEQGLEFVNSTGKQKAYFPANRSGKGLQGFTSEYEIMRGDFCRIIYDSIQGRAKYVFGKTVQSFEQKEESVKVLFSDGEKGEFDLLIGADGQWSRTRNMMLGPEAPNPVTFLGVYVAYFTAPLQQGEEEEYKGTAYIAPGKRLLFTRRHRADRIQIYMFSQVRSERMENARKNDVEEEKAALAEVFHGAGWKTEQVLQWLKESDDFYCERLSTVKMPSWCDGRVALLGDAAYCPSAATGMGATSAIVGAYVLAGEIWEHCGSSGTKRSILSALHGYEEKFRPFMEQIQNGITPESGYWTKVPTSPLGIMILNFVLGLLAFFRLDAFTTVNGREDVKGWSLPDYEGMDCRGPKPEAE</sequence>
<keyword evidence="1" id="KW-0285">Flavoprotein</keyword>
<organism evidence="5 6">
    <name type="scientific">Colletotrichum sublineola</name>
    <name type="common">Sorghum anthracnose fungus</name>
    <dbReference type="NCBI Taxonomy" id="1173701"/>
    <lineage>
        <taxon>Eukaryota</taxon>
        <taxon>Fungi</taxon>
        <taxon>Dikarya</taxon>
        <taxon>Ascomycota</taxon>
        <taxon>Pezizomycotina</taxon>
        <taxon>Sordariomycetes</taxon>
        <taxon>Hypocreomycetidae</taxon>
        <taxon>Glomerellales</taxon>
        <taxon>Glomerellaceae</taxon>
        <taxon>Colletotrichum</taxon>
        <taxon>Colletotrichum graminicola species complex</taxon>
    </lineage>
</organism>
<feature type="domain" description="FAD-binding" evidence="4">
    <location>
        <begin position="4"/>
        <end position="355"/>
    </location>
</feature>
<dbReference type="OrthoDB" id="655030at2759"/>
<keyword evidence="6" id="KW-1185">Reference proteome</keyword>
<dbReference type="PRINTS" id="PR00420">
    <property type="entry name" value="RNGMNOXGNASE"/>
</dbReference>
<evidence type="ECO:0000259" key="4">
    <source>
        <dbReference type="Pfam" id="PF01494"/>
    </source>
</evidence>
<dbReference type="EMBL" id="JMSE01000035">
    <property type="protein sequence ID" value="KDN72150.1"/>
    <property type="molecule type" value="Genomic_DNA"/>
</dbReference>
<keyword evidence="3" id="KW-0560">Oxidoreductase</keyword>
<dbReference type="AlphaFoldDB" id="A0A066Y1T2"/>
<dbReference type="PANTHER" id="PTHR46865">
    <property type="entry name" value="OXIDOREDUCTASE-RELATED"/>
    <property type="match status" value="1"/>
</dbReference>
<dbReference type="HOGENOM" id="CLU_009665_1_1_1"/>
<comment type="caution">
    <text evidence="5">The sequence shown here is derived from an EMBL/GenBank/DDBJ whole genome shotgun (WGS) entry which is preliminary data.</text>
</comment>
<evidence type="ECO:0000256" key="1">
    <source>
        <dbReference type="ARBA" id="ARBA00022630"/>
    </source>
</evidence>
<dbReference type="InterPro" id="IPR051704">
    <property type="entry name" value="FAD_aromatic-hydroxylase"/>
</dbReference>
<dbReference type="STRING" id="1173701.A0A066Y1T2"/>
<dbReference type="GO" id="GO:0071949">
    <property type="term" value="F:FAD binding"/>
    <property type="evidence" value="ECO:0007669"/>
    <property type="project" value="InterPro"/>
</dbReference>
<protein>
    <recommendedName>
        <fullName evidence="4">FAD-binding domain-containing protein</fullName>
    </recommendedName>
</protein>
<dbReference type="InterPro" id="IPR002938">
    <property type="entry name" value="FAD-bd"/>
</dbReference>
<name>A0A066Y1T2_COLSU</name>
<accession>A0A066Y1T2</accession>